<dbReference type="Pfam" id="PF02799">
    <property type="entry name" value="NMT_C"/>
    <property type="match status" value="1"/>
</dbReference>
<dbReference type="SUPFAM" id="SSF55729">
    <property type="entry name" value="Acyl-CoA N-acyltransferases (Nat)"/>
    <property type="match status" value="2"/>
</dbReference>
<keyword evidence="4 5" id="KW-0012">Acyltransferase</keyword>
<dbReference type="InterPro" id="IPR016181">
    <property type="entry name" value="Acyl_CoA_acyltransferase"/>
</dbReference>
<dbReference type="EMBL" id="GIBP01003615">
    <property type="protein sequence ID" value="NDV32584.1"/>
    <property type="molecule type" value="Transcribed_RNA"/>
</dbReference>
<comment type="catalytic activity">
    <reaction evidence="5">
        <text>N-terminal glycyl-[protein] + tetradecanoyl-CoA = N-tetradecanoylglycyl-[protein] + CoA + H(+)</text>
        <dbReference type="Rhea" id="RHEA:15521"/>
        <dbReference type="Rhea" id="RHEA-COMP:12666"/>
        <dbReference type="Rhea" id="RHEA-COMP:12667"/>
        <dbReference type="ChEBI" id="CHEBI:15378"/>
        <dbReference type="ChEBI" id="CHEBI:57287"/>
        <dbReference type="ChEBI" id="CHEBI:57385"/>
        <dbReference type="ChEBI" id="CHEBI:64723"/>
        <dbReference type="ChEBI" id="CHEBI:133050"/>
        <dbReference type="EC" id="2.3.1.97"/>
    </reaction>
</comment>
<dbReference type="PANTHER" id="PTHR11377">
    <property type="entry name" value="N-MYRISTOYL TRANSFERASE"/>
    <property type="match status" value="1"/>
</dbReference>
<proteinExistence type="inferred from homology"/>
<reference evidence="9" key="1">
    <citation type="journal article" date="2020" name="J. Eukaryot. Microbiol.">
        <title>De novo Sequencing, Assembly and Annotation of the Transcriptome for the Free-Living Testate Amoeba Arcella intermedia.</title>
        <authorList>
            <person name="Ribeiro G.M."/>
            <person name="Porfirio-Sousa A.L."/>
            <person name="Maurer-Alcala X.X."/>
            <person name="Katz L.A."/>
            <person name="Lahr D.J.G."/>
        </authorList>
    </citation>
    <scope>NUCLEOTIDE SEQUENCE</scope>
</reference>
<keyword evidence="3 5" id="KW-0808">Transferase</keyword>
<dbReference type="InterPro" id="IPR000903">
    <property type="entry name" value="NMT"/>
</dbReference>
<comment type="similarity">
    <text evidence="1 6">Belongs to the NMT family.</text>
</comment>
<name>A0A6B2L6J3_9EUKA</name>
<dbReference type="GO" id="GO:0004379">
    <property type="term" value="F:glycylpeptide N-tetradecanoyltransferase activity"/>
    <property type="evidence" value="ECO:0007669"/>
    <property type="project" value="UniProtKB-EC"/>
</dbReference>
<dbReference type="AlphaFoldDB" id="A0A6B2L6J3"/>
<sequence length="330" mass="37786">MQEVYRLLRDHYVEDDDNMFRFDYSPDFLRWALKPPGWKREWHLCVRSVTPKGKSIVGFITAIPATIHVYGKEHRMVEINFLCVHSKLRTNRLAPVLIREITRRANINGIFQAVYTAGVTLPMPIASCQYWHRSLNPKKLIEVGFSQLRKRMTMQRTVRLYALPDNTATPGLRKLAPGDCASACALLNNYLKKFHLYMHFSVEDFSHWFLPVDGVIDSYVVPNSSGEITDLISFYSLPSSILKSDKHKTLRAAYSWYNVATTQPLTTLINDSLILAKNQGYDVFNCLAIHDNESFLKELKFGAGDGNLQFYLYNWLAPSMDPGNVGLVLL</sequence>
<dbReference type="Gene3D" id="3.40.630.170">
    <property type="match status" value="1"/>
</dbReference>
<evidence type="ECO:0000256" key="1">
    <source>
        <dbReference type="ARBA" id="ARBA00009469"/>
    </source>
</evidence>
<evidence type="ECO:0000256" key="6">
    <source>
        <dbReference type="RuleBase" id="RU004178"/>
    </source>
</evidence>
<evidence type="ECO:0000256" key="2">
    <source>
        <dbReference type="ARBA" id="ARBA00012923"/>
    </source>
</evidence>
<dbReference type="PIRSF" id="PIRSF015892">
    <property type="entry name" value="N-myristl_transf"/>
    <property type="match status" value="1"/>
</dbReference>
<dbReference type="GO" id="GO:0005737">
    <property type="term" value="C:cytoplasm"/>
    <property type="evidence" value="ECO:0007669"/>
    <property type="project" value="TreeGrafter"/>
</dbReference>
<organism evidence="9">
    <name type="scientific">Arcella intermedia</name>
    <dbReference type="NCBI Taxonomy" id="1963864"/>
    <lineage>
        <taxon>Eukaryota</taxon>
        <taxon>Amoebozoa</taxon>
        <taxon>Tubulinea</taxon>
        <taxon>Elardia</taxon>
        <taxon>Arcellinida</taxon>
        <taxon>Sphaerothecina</taxon>
        <taxon>Arcellidae</taxon>
        <taxon>Arcella</taxon>
    </lineage>
</organism>
<dbReference type="InterPro" id="IPR022676">
    <property type="entry name" value="NMT_N"/>
</dbReference>
<evidence type="ECO:0000256" key="3">
    <source>
        <dbReference type="ARBA" id="ARBA00022679"/>
    </source>
</evidence>
<dbReference type="PANTHER" id="PTHR11377:SF5">
    <property type="entry name" value="GLYCYLPEPTIDE N-TETRADECANOYLTRANSFERASE"/>
    <property type="match status" value="1"/>
</dbReference>
<feature type="domain" description="Glycylpeptide N-tetradecanoyltransferase C-terminal" evidence="8">
    <location>
        <begin position="142"/>
        <end position="320"/>
    </location>
</feature>
<evidence type="ECO:0000259" key="8">
    <source>
        <dbReference type="Pfam" id="PF02799"/>
    </source>
</evidence>
<evidence type="ECO:0000256" key="5">
    <source>
        <dbReference type="RuleBase" id="RU000586"/>
    </source>
</evidence>
<dbReference type="InterPro" id="IPR022677">
    <property type="entry name" value="NMT_C"/>
</dbReference>
<protein>
    <recommendedName>
        <fullName evidence="2 5">Glycylpeptide N-tetradecanoyltransferase</fullName>
        <ecNumber evidence="2 5">2.3.1.97</ecNumber>
    </recommendedName>
</protein>
<comment type="function">
    <text evidence="5">Adds a myristoyl group to the N-terminal glycine residue of certain cellular proteins.</text>
</comment>
<dbReference type="Pfam" id="PF01233">
    <property type="entry name" value="NMT"/>
    <property type="match status" value="1"/>
</dbReference>
<dbReference type="EC" id="2.3.1.97" evidence="2 5"/>
<dbReference type="FunFam" id="3.40.630.170:FF:000003">
    <property type="entry name" value="Glycylpeptide N-tetradecanoyltransferase"/>
    <property type="match status" value="1"/>
</dbReference>
<dbReference type="PROSITE" id="PS00976">
    <property type="entry name" value="NMT_2"/>
    <property type="match status" value="1"/>
</dbReference>
<evidence type="ECO:0000313" key="9">
    <source>
        <dbReference type="EMBL" id="NDV32584.1"/>
    </source>
</evidence>
<evidence type="ECO:0000256" key="4">
    <source>
        <dbReference type="ARBA" id="ARBA00023315"/>
    </source>
</evidence>
<dbReference type="InterPro" id="IPR022678">
    <property type="entry name" value="NMT_CS"/>
</dbReference>
<evidence type="ECO:0000259" key="7">
    <source>
        <dbReference type="Pfam" id="PF01233"/>
    </source>
</evidence>
<feature type="domain" description="Glycylpeptide N-tetradecanoyltransferase N-terminal" evidence="7">
    <location>
        <begin position="1"/>
        <end position="128"/>
    </location>
</feature>
<accession>A0A6B2L6J3</accession>